<feature type="compositionally biased region" description="Polar residues" evidence="9">
    <location>
        <begin position="167"/>
        <end position="195"/>
    </location>
</feature>
<feature type="region of interest" description="Disordered" evidence="9">
    <location>
        <begin position="260"/>
        <end position="294"/>
    </location>
</feature>
<dbReference type="GO" id="GO:0003713">
    <property type="term" value="F:transcription coactivator activity"/>
    <property type="evidence" value="ECO:0007669"/>
    <property type="project" value="TreeGrafter"/>
</dbReference>
<evidence type="ECO:0000256" key="9">
    <source>
        <dbReference type="SAM" id="MobiDB-lite"/>
    </source>
</evidence>
<feature type="domain" description="WW" evidence="10">
    <location>
        <begin position="137"/>
        <end position="187"/>
    </location>
</feature>
<dbReference type="PROSITE" id="PS01159">
    <property type="entry name" value="WW_DOMAIN_1"/>
    <property type="match status" value="1"/>
</dbReference>
<dbReference type="OrthoDB" id="3045089at2759"/>
<evidence type="ECO:0000313" key="12">
    <source>
        <dbReference type="Proteomes" id="UP000242188"/>
    </source>
</evidence>
<organism evidence="11 12">
    <name type="scientific">Mizuhopecten yessoensis</name>
    <name type="common">Japanese scallop</name>
    <name type="synonym">Patinopecten yessoensis</name>
    <dbReference type="NCBI Taxonomy" id="6573"/>
    <lineage>
        <taxon>Eukaryota</taxon>
        <taxon>Metazoa</taxon>
        <taxon>Spiralia</taxon>
        <taxon>Lophotrochozoa</taxon>
        <taxon>Mollusca</taxon>
        <taxon>Bivalvia</taxon>
        <taxon>Autobranchia</taxon>
        <taxon>Pteriomorphia</taxon>
        <taxon>Pectinida</taxon>
        <taxon>Pectinoidea</taxon>
        <taxon>Pectinidae</taxon>
        <taxon>Mizuhopecten</taxon>
    </lineage>
</organism>
<evidence type="ECO:0000256" key="5">
    <source>
        <dbReference type="ARBA" id="ARBA00023159"/>
    </source>
</evidence>
<keyword evidence="12" id="KW-1185">Reference proteome</keyword>
<feature type="compositionally biased region" description="Basic and acidic residues" evidence="9">
    <location>
        <begin position="306"/>
        <end position="317"/>
    </location>
</feature>
<feature type="compositionally biased region" description="Low complexity" evidence="9">
    <location>
        <begin position="196"/>
        <end position="207"/>
    </location>
</feature>
<comment type="similarity">
    <text evidence="8">Belongs to the YAP1 family.</text>
</comment>
<dbReference type="InterPro" id="IPR051583">
    <property type="entry name" value="YAP1"/>
</dbReference>
<dbReference type="GO" id="GO:0045944">
    <property type="term" value="P:positive regulation of transcription by RNA polymerase II"/>
    <property type="evidence" value="ECO:0007669"/>
    <property type="project" value="TreeGrafter"/>
</dbReference>
<dbReference type="AlphaFoldDB" id="A0A210QKD5"/>
<dbReference type="SMART" id="SM00456">
    <property type="entry name" value="WW"/>
    <property type="match status" value="2"/>
</dbReference>
<feature type="compositionally biased region" description="Polar residues" evidence="9">
    <location>
        <begin position="352"/>
        <end position="362"/>
    </location>
</feature>
<dbReference type="PANTHER" id="PTHR17616:SF8">
    <property type="entry name" value="TRANSCRIPTIONAL COACTIVATOR YORKIE"/>
    <property type="match status" value="1"/>
</dbReference>
<feature type="region of interest" description="Disordered" evidence="9">
    <location>
        <begin position="306"/>
        <end position="335"/>
    </location>
</feature>
<keyword evidence="5" id="KW-0010">Activator</keyword>
<dbReference type="Gene3D" id="2.20.70.10">
    <property type="match status" value="2"/>
</dbReference>
<dbReference type="InterPro" id="IPR001202">
    <property type="entry name" value="WW_dom"/>
</dbReference>
<feature type="compositionally biased region" description="Low complexity" evidence="9">
    <location>
        <begin position="319"/>
        <end position="331"/>
    </location>
</feature>
<evidence type="ECO:0000256" key="3">
    <source>
        <dbReference type="ARBA" id="ARBA00022490"/>
    </source>
</evidence>
<dbReference type="CDD" id="cd00201">
    <property type="entry name" value="WW"/>
    <property type="match status" value="2"/>
</dbReference>
<dbReference type="EMBL" id="NEDP02003209">
    <property type="protein sequence ID" value="OWF49209.1"/>
    <property type="molecule type" value="Genomic_DNA"/>
</dbReference>
<evidence type="ECO:0000256" key="4">
    <source>
        <dbReference type="ARBA" id="ARBA00023015"/>
    </source>
</evidence>
<keyword evidence="6" id="KW-0804">Transcription</keyword>
<dbReference type="InterPro" id="IPR053819">
    <property type="entry name" value="TEADIR3_omega_loop"/>
</dbReference>
<evidence type="ECO:0000256" key="1">
    <source>
        <dbReference type="ARBA" id="ARBA00004123"/>
    </source>
</evidence>
<feature type="region of interest" description="Disordered" evidence="9">
    <location>
        <begin position="352"/>
        <end position="386"/>
    </location>
</feature>
<evidence type="ECO:0000256" key="2">
    <source>
        <dbReference type="ARBA" id="ARBA00004496"/>
    </source>
</evidence>
<evidence type="ECO:0000313" key="11">
    <source>
        <dbReference type="EMBL" id="OWF49209.1"/>
    </source>
</evidence>
<comment type="subcellular location">
    <subcellularLocation>
        <location evidence="2">Cytoplasm</location>
    </subcellularLocation>
    <subcellularLocation>
        <location evidence="1">Nucleus</location>
    </subcellularLocation>
</comment>
<feature type="region of interest" description="Disordered" evidence="9">
    <location>
        <begin position="1"/>
        <end position="20"/>
    </location>
</feature>
<keyword evidence="7" id="KW-0539">Nucleus</keyword>
<feature type="region of interest" description="Disordered" evidence="9">
    <location>
        <begin position="153"/>
        <end position="215"/>
    </location>
</feature>
<dbReference type="GO" id="GO:0035329">
    <property type="term" value="P:hippo signaling"/>
    <property type="evidence" value="ECO:0007669"/>
    <property type="project" value="TreeGrafter"/>
</dbReference>
<accession>A0A210QKD5</accession>
<dbReference type="InterPro" id="IPR036020">
    <property type="entry name" value="WW_dom_sf"/>
</dbReference>
<protein>
    <submittedName>
        <fullName evidence="11">Yorkie-like</fullName>
    </submittedName>
</protein>
<dbReference type="STRING" id="6573.A0A210QKD5"/>
<evidence type="ECO:0000256" key="7">
    <source>
        <dbReference type="ARBA" id="ARBA00023242"/>
    </source>
</evidence>
<evidence type="ECO:0000256" key="6">
    <source>
        <dbReference type="ARBA" id="ARBA00023163"/>
    </source>
</evidence>
<feature type="region of interest" description="Disordered" evidence="9">
    <location>
        <begin position="48"/>
        <end position="136"/>
    </location>
</feature>
<keyword evidence="4" id="KW-0805">Transcription regulation</keyword>
<comment type="caution">
    <text evidence="11">The sequence shown here is derived from an EMBL/GenBank/DDBJ whole genome shotgun (WGS) entry which is preliminary data.</text>
</comment>
<name>A0A210QKD5_MIZYE</name>
<dbReference type="Gene3D" id="6.20.430.10">
    <property type="match status" value="1"/>
</dbReference>
<dbReference type="GO" id="GO:0005737">
    <property type="term" value="C:cytoplasm"/>
    <property type="evidence" value="ECO:0007669"/>
    <property type="project" value="UniProtKB-SubCell"/>
</dbReference>
<dbReference type="Pfam" id="PF15238">
    <property type="entry name" value="TEADIR3"/>
    <property type="match status" value="1"/>
</dbReference>
<feature type="compositionally biased region" description="Polar residues" evidence="9">
    <location>
        <begin position="102"/>
        <end position="113"/>
    </location>
</feature>
<dbReference type="SUPFAM" id="SSF51045">
    <property type="entry name" value="WW domain"/>
    <property type="match status" value="2"/>
</dbReference>
<reference evidence="11 12" key="1">
    <citation type="journal article" date="2017" name="Nat. Ecol. Evol.">
        <title>Scallop genome provides insights into evolution of bilaterian karyotype and development.</title>
        <authorList>
            <person name="Wang S."/>
            <person name="Zhang J."/>
            <person name="Jiao W."/>
            <person name="Li J."/>
            <person name="Xun X."/>
            <person name="Sun Y."/>
            <person name="Guo X."/>
            <person name="Huan P."/>
            <person name="Dong B."/>
            <person name="Zhang L."/>
            <person name="Hu X."/>
            <person name="Sun X."/>
            <person name="Wang J."/>
            <person name="Zhao C."/>
            <person name="Wang Y."/>
            <person name="Wang D."/>
            <person name="Huang X."/>
            <person name="Wang R."/>
            <person name="Lv J."/>
            <person name="Li Y."/>
            <person name="Zhang Z."/>
            <person name="Liu B."/>
            <person name="Lu W."/>
            <person name="Hui Y."/>
            <person name="Liang J."/>
            <person name="Zhou Z."/>
            <person name="Hou R."/>
            <person name="Li X."/>
            <person name="Liu Y."/>
            <person name="Li H."/>
            <person name="Ning X."/>
            <person name="Lin Y."/>
            <person name="Zhao L."/>
            <person name="Xing Q."/>
            <person name="Dou J."/>
            <person name="Li Y."/>
            <person name="Mao J."/>
            <person name="Guo H."/>
            <person name="Dou H."/>
            <person name="Li T."/>
            <person name="Mu C."/>
            <person name="Jiang W."/>
            <person name="Fu Q."/>
            <person name="Fu X."/>
            <person name="Miao Y."/>
            <person name="Liu J."/>
            <person name="Yu Q."/>
            <person name="Li R."/>
            <person name="Liao H."/>
            <person name="Li X."/>
            <person name="Kong Y."/>
            <person name="Jiang Z."/>
            <person name="Chourrout D."/>
            <person name="Li R."/>
            <person name="Bao Z."/>
        </authorList>
    </citation>
    <scope>NUCLEOTIDE SEQUENCE [LARGE SCALE GENOMIC DNA]</scope>
    <source>
        <strain evidence="11 12">PY_sf001</strain>
    </source>
</reference>
<dbReference type="Pfam" id="PF00397">
    <property type="entry name" value="WW"/>
    <property type="match status" value="1"/>
</dbReference>
<gene>
    <name evidence="11" type="ORF">KP79_PYT20620</name>
</gene>
<dbReference type="PROSITE" id="PS50020">
    <property type="entry name" value="WW_DOMAIN_2"/>
    <property type="match status" value="2"/>
</dbReference>
<dbReference type="GO" id="GO:0005634">
    <property type="term" value="C:nucleus"/>
    <property type="evidence" value="ECO:0007669"/>
    <property type="project" value="UniProtKB-SubCell"/>
</dbReference>
<sequence>MSQDQTERKGTQVVHVREDSGSELDALFNAVMNPKSGQSGQIPLRMRNLPASFWKPPDQPQRPVQHMKQGSNDSTGGYPGHPSGVGPSQGNLQIAHMRAHSSPASLQQTLSTVPQGPPQAPAHHARQHSCDALLDNEPLPPGWEIAKMPDGQRYYLKQNPPPDIFNKASSPNSNHLTQSTTWQDPRKAVSTTALNSQQSPPSSQQSPNVSMQNLNLDSLPQGWEQASTPEGDIYYINHHERTTSWYDPRIPERMRQQARINSVGPGPGQRQMGQQLAPPPQHPQQNGGTQRSQQANLQFSKLQMEKERLRKRQEEIARQQQLQQQQQQQQQDAIPVSQSINISQANEMTSVTDPFLGQTNSSDHSRQESTDSGVGGMGTGTNYSMPRTPEDFLSNVDEMDTQEGGHRQGDFNNMDIGGNIGESGEPSNMDSEDLVPSLQEDISNELLNDMENVLNSNKLEDNLLTWL</sequence>
<proteinExistence type="inferred from homology"/>
<evidence type="ECO:0000256" key="8">
    <source>
        <dbReference type="ARBA" id="ARBA00038057"/>
    </source>
</evidence>
<dbReference type="PANTHER" id="PTHR17616">
    <property type="entry name" value="YES-ASSOCIATED PROTEIN YAP1 FAMILY MEMBER"/>
    <property type="match status" value="1"/>
</dbReference>
<keyword evidence="3" id="KW-0963">Cytoplasm</keyword>
<dbReference type="Proteomes" id="UP000242188">
    <property type="component" value="Unassembled WGS sequence"/>
</dbReference>
<evidence type="ECO:0000259" key="10">
    <source>
        <dbReference type="PROSITE" id="PS50020"/>
    </source>
</evidence>
<feature type="domain" description="WW" evidence="10">
    <location>
        <begin position="217"/>
        <end position="250"/>
    </location>
</feature>